<comment type="caution">
    <text evidence="11">Lacks conserved residue(s) required for the propagation of feature annotation.</text>
</comment>
<keyword evidence="5 11" id="KW-0347">Helicase</keyword>
<dbReference type="InterPro" id="IPR050534">
    <property type="entry name" value="Coronavir_polyprotein_1ab"/>
</dbReference>
<keyword evidence="10 11" id="KW-0413">Isomerase</keyword>
<proteinExistence type="inferred from homology"/>
<dbReference type="InterPro" id="IPR006344">
    <property type="entry name" value="RecD"/>
</dbReference>
<dbReference type="GO" id="GO:0043139">
    <property type="term" value="F:5'-3' DNA helicase activity"/>
    <property type="evidence" value="ECO:0007669"/>
    <property type="project" value="UniProtKB-UniRule"/>
</dbReference>
<evidence type="ECO:0000256" key="8">
    <source>
        <dbReference type="ARBA" id="ARBA00023125"/>
    </source>
</evidence>
<dbReference type="GO" id="GO:0008854">
    <property type="term" value="F:exodeoxyribonuclease V activity"/>
    <property type="evidence" value="ECO:0007669"/>
    <property type="project" value="InterPro"/>
</dbReference>
<protein>
    <recommendedName>
        <fullName evidence="11">RecBCD enzyme subunit RecD</fullName>
        <ecNumber evidence="11">5.6.2.3</ecNumber>
    </recommendedName>
    <alternativeName>
        <fullName evidence="11">DNA 5'-3' helicase subunit RecD</fullName>
    </alternativeName>
    <alternativeName>
        <fullName evidence="11">Exonuclease V subunit RecD</fullName>
        <shortName evidence="11">ExoV subunit RecD</shortName>
    </alternativeName>
    <alternativeName>
        <fullName evidence="11">Helicase/nuclease RecBCD subunit RecD</fullName>
    </alternativeName>
</protein>
<accession>A0A4D6YFJ2</accession>
<keyword evidence="14" id="KW-1185">Reference proteome</keyword>
<evidence type="ECO:0000256" key="5">
    <source>
        <dbReference type="ARBA" id="ARBA00022806"/>
    </source>
</evidence>
<comment type="subunit">
    <text evidence="11">Heterotrimer of RecB, RecC and RecD. All subunits contribute to DNA-binding.</text>
</comment>
<dbReference type="GO" id="GO:0003677">
    <property type="term" value="F:DNA binding"/>
    <property type="evidence" value="ECO:0007669"/>
    <property type="project" value="UniProtKB-UniRule"/>
</dbReference>
<organism evidence="13 14">
    <name type="scientific">Buchnera aphidicola</name>
    <name type="common">Thelaxes californica</name>
    <dbReference type="NCBI Taxonomy" id="1315998"/>
    <lineage>
        <taxon>Bacteria</taxon>
        <taxon>Pseudomonadati</taxon>
        <taxon>Pseudomonadota</taxon>
        <taxon>Gammaproteobacteria</taxon>
        <taxon>Enterobacterales</taxon>
        <taxon>Erwiniaceae</taxon>
        <taxon>Buchnera</taxon>
    </lineage>
</organism>
<sequence length="609" mass="71803">MNIQKILHIALKKKMINNFEFYFSTTLFHTNQPEIILAALCVCYNNRMGNICLNINKIQKKNIFPKKFQSLTQKIWTYTKHIKNWKKHLKKIFFLNQQSNFPLFLSNNYLYTRKMWVMELYLSHFFFHKNLEKKIKIEKTKKIISVLSKENIDNNQIIAITLALLKRIVFIIGSPGTGKTTIVTKLILCLIRLYNKKNRIKLCAPTGKAATRLVESIQESIKSIFLITNEEKKQIPTFASTIHELINVMKKKDYTSNNIENILIIDEASMIDIYIFYELIKNITKSTRIIFIGDINQLPSVQPGSILKDICKKANNTYNLDTCNKIYEITKKKVKQSKNIHPQIYNNIYILKKNYRFSKSSNIHQLANLIHKRKINELIHLLDNTVQEIEYFQVTNQQQYNQMIYKIINFCKKYLKYVYENLNYKKILTKFNKFKILCAVNEGIFGVNTINKIIEKTIYKQKNKFQYLFLNKEWYIGRPIIITKNQKILNIFNGEIGIALKDKNEEIKIHFSPLYGKQRIFCPDIIQNYKTAWCITVHKSQGSEFSKVCFVIPNIFFDTLSTELMYTAVTRAKKKIIIFGNKTILKKMVQNNTIRTSNICNIKNTNTIY</sequence>
<dbReference type="CDD" id="cd17933">
    <property type="entry name" value="DEXSc_RecD-like"/>
    <property type="match status" value="1"/>
</dbReference>
<dbReference type="GO" id="GO:0005524">
    <property type="term" value="F:ATP binding"/>
    <property type="evidence" value="ECO:0007669"/>
    <property type="project" value="UniProtKB-KW"/>
</dbReference>
<dbReference type="SUPFAM" id="SSF52540">
    <property type="entry name" value="P-loop containing nucleoside triphosphate hydrolases"/>
    <property type="match status" value="2"/>
</dbReference>
<dbReference type="Gene3D" id="3.40.50.300">
    <property type="entry name" value="P-loop containing nucleotide triphosphate hydrolases"/>
    <property type="match status" value="3"/>
</dbReference>
<evidence type="ECO:0000256" key="4">
    <source>
        <dbReference type="ARBA" id="ARBA00022801"/>
    </source>
</evidence>
<comment type="miscellaneous">
    <text evidence="11">In the RecBCD complex, RecB has a slow 3'-5' helicase, an exonuclease activity and loads RecA onto ssDNA, RecD has a fast 5'-3' helicase activity, while RecC stimulates the ATPase and processivity of the RecB helicase and contributes to recognition of the Chi site.</text>
</comment>
<dbReference type="Pfam" id="PF21185">
    <property type="entry name" value="RecD_N"/>
    <property type="match status" value="1"/>
</dbReference>
<dbReference type="EMBL" id="CP034852">
    <property type="protein sequence ID" value="QCI26873.1"/>
    <property type="molecule type" value="Genomic_DNA"/>
</dbReference>
<keyword evidence="8 11" id="KW-0238">DNA-binding</keyword>
<evidence type="ECO:0000313" key="13">
    <source>
        <dbReference type="EMBL" id="QCI26873.1"/>
    </source>
</evidence>
<dbReference type="PANTHER" id="PTHR43788:SF6">
    <property type="entry name" value="DNA HELICASE B"/>
    <property type="match status" value="1"/>
</dbReference>
<evidence type="ECO:0000256" key="6">
    <source>
        <dbReference type="ARBA" id="ARBA00022839"/>
    </source>
</evidence>
<comment type="catalytic activity">
    <reaction evidence="11">
        <text>ATP + H2O = ADP + phosphate + H(+)</text>
        <dbReference type="Rhea" id="RHEA:13065"/>
        <dbReference type="ChEBI" id="CHEBI:15377"/>
        <dbReference type="ChEBI" id="CHEBI:15378"/>
        <dbReference type="ChEBI" id="CHEBI:30616"/>
        <dbReference type="ChEBI" id="CHEBI:43474"/>
        <dbReference type="ChEBI" id="CHEBI:456216"/>
        <dbReference type="EC" id="5.6.2.3"/>
    </reaction>
</comment>
<dbReference type="GO" id="GO:0016887">
    <property type="term" value="F:ATP hydrolysis activity"/>
    <property type="evidence" value="ECO:0007669"/>
    <property type="project" value="RHEA"/>
</dbReference>
<reference evidence="13 14" key="1">
    <citation type="submission" date="2018-12" db="EMBL/GenBank/DDBJ databases">
        <authorList>
            <person name="Chong R.A."/>
        </authorList>
    </citation>
    <scope>NUCLEOTIDE SEQUENCE [LARGE SCALE GENOMIC DNA]</scope>
    <source>
        <strain evidence="13 14">Tca</strain>
    </source>
</reference>
<dbReference type="Pfam" id="PF13245">
    <property type="entry name" value="AAA_19"/>
    <property type="match status" value="1"/>
</dbReference>
<dbReference type="CDD" id="cd18809">
    <property type="entry name" value="SF1_C_RecD"/>
    <property type="match status" value="1"/>
</dbReference>
<evidence type="ECO:0000259" key="12">
    <source>
        <dbReference type="SMART" id="SM00382"/>
    </source>
</evidence>
<evidence type="ECO:0000256" key="10">
    <source>
        <dbReference type="ARBA" id="ARBA00023235"/>
    </source>
</evidence>
<dbReference type="InterPro" id="IPR049550">
    <property type="entry name" value="RecD_N"/>
</dbReference>
<dbReference type="GO" id="GO:0017116">
    <property type="term" value="F:single-stranded DNA helicase activity"/>
    <property type="evidence" value="ECO:0007669"/>
    <property type="project" value="TreeGrafter"/>
</dbReference>
<evidence type="ECO:0000256" key="3">
    <source>
        <dbReference type="ARBA" id="ARBA00022763"/>
    </source>
</evidence>
<name>A0A4D6YFJ2_9GAMM</name>
<dbReference type="Gene3D" id="1.10.10.1020">
    <property type="entry name" value="RecBCD complex, subunit RecD, N-terminal domain"/>
    <property type="match status" value="1"/>
</dbReference>
<dbReference type="RefSeq" id="WP_158353646.1">
    <property type="nucleotide sequence ID" value="NZ_CP034852.1"/>
</dbReference>
<evidence type="ECO:0000256" key="11">
    <source>
        <dbReference type="HAMAP-Rule" id="MF_01487"/>
    </source>
</evidence>
<keyword evidence="6 11" id="KW-0269">Exonuclease</keyword>
<dbReference type="HAMAP" id="MF_01487">
    <property type="entry name" value="RecD"/>
    <property type="match status" value="1"/>
</dbReference>
<dbReference type="Proteomes" id="UP000298782">
    <property type="component" value="Chromosome"/>
</dbReference>
<dbReference type="PANTHER" id="PTHR43788">
    <property type="entry name" value="DNA2/NAM7 HELICASE FAMILY MEMBER"/>
    <property type="match status" value="1"/>
</dbReference>
<gene>
    <name evidence="11 13" type="primary">recD</name>
    <name evidence="13" type="ORF">D9V80_01775</name>
</gene>
<evidence type="ECO:0000256" key="2">
    <source>
        <dbReference type="ARBA" id="ARBA00022741"/>
    </source>
</evidence>
<dbReference type="AlphaFoldDB" id="A0A4D6YFJ2"/>
<keyword evidence="3 11" id="KW-0227">DNA damage</keyword>
<dbReference type="Pfam" id="PF13538">
    <property type="entry name" value="UvrD_C_2"/>
    <property type="match status" value="1"/>
</dbReference>
<comment type="similarity">
    <text evidence="11">Belongs to the RecD family.</text>
</comment>
<keyword evidence="9 11" id="KW-0234">DNA repair</keyword>
<dbReference type="NCBIfam" id="TIGR01447">
    <property type="entry name" value="recD"/>
    <property type="match status" value="1"/>
</dbReference>
<dbReference type="SMART" id="SM00382">
    <property type="entry name" value="AAA"/>
    <property type="match status" value="1"/>
</dbReference>
<evidence type="ECO:0000313" key="14">
    <source>
        <dbReference type="Proteomes" id="UP000298782"/>
    </source>
</evidence>
<feature type="domain" description="AAA+ ATPase" evidence="12">
    <location>
        <begin position="165"/>
        <end position="296"/>
    </location>
</feature>
<dbReference type="EC" id="5.6.2.3" evidence="11"/>
<dbReference type="InterPro" id="IPR003593">
    <property type="entry name" value="AAA+_ATPase"/>
</dbReference>
<evidence type="ECO:0000256" key="7">
    <source>
        <dbReference type="ARBA" id="ARBA00022840"/>
    </source>
</evidence>
<dbReference type="InterPro" id="IPR027417">
    <property type="entry name" value="P-loop_NTPase"/>
</dbReference>
<keyword evidence="1 11" id="KW-0540">Nuclease</keyword>
<dbReference type="OrthoDB" id="9803432at2"/>
<keyword evidence="4 11" id="KW-0378">Hydrolase</keyword>
<dbReference type="GO" id="GO:0009338">
    <property type="term" value="C:exodeoxyribonuclease V complex"/>
    <property type="evidence" value="ECO:0007669"/>
    <property type="project" value="InterPro"/>
</dbReference>
<evidence type="ECO:0000256" key="1">
    <source>
        <dbReference type="ARBA" id="ARBA00022722"/>
    </source>
</evidence>
<evidence type="ECO:0000256" key="9">
    <source>
        <dbReference type="ARBA" id="ARBA00023204"/>
    </source>
</evidence>
<comment type="function">
    <text evidence="11">A helicase/nuclease that prepares dsDNA breaks (DSB) for recombinational DNA repair. Binds to DSBs and unwinds DNA via a highly rapid and processive ATP-dependent bidirectional helicase activity. Unwinds dsDNA until it encounters a Chi (crossover hotspot instigator) sequence from the 3' direction. Cuts ssDNA a few nucleotides 3' to the Chi site. The properties and activities of the enzyme are changed at Chi. The Chi-altered holoenzyme produces a long 3'-ssDNA overhang and facilitates RecA-binding to the ssDNA for homologous DNA recombination and repair. Holoenzyme degrades any linearized DNA that is unable to undergo homologous recombination. In the holoenzyme this subunit has ssDNA-dependent ATPase and 5'-3' helicase activity. When added to pre-assembled RecBC greatly stimulates nuclease activity and augments holoenzyme processivity. Negatively regulates the RecA-loading ability of RecBCD.</text>
</comment>
<dbReference type="InterPro" id="IPR041851">
    <property type="entry name" value="RecD_N_sf"/>
</dbReference>
<dbReference type="GO" id="GO:0000724">
    <property type="term" value="P:double-strand break repair via homologous recombination"/>
    <property type="evidence" value="ECO:0007669"/>
    <property type="project" value="UniProtKB-UniRule"/>
</dbReference>
<reference evidence="13 14" key="2">
    <citation type="submission" date="2019-05" db="EMBL/GenBank/DDBJ databases">
        <title>Genome evolution of the obligate endosymbiont Buchnera aphidicola.</title>
        <authorList>
            <person name="Moran N.A."/>
        </authorList>
    </citation>
    <scope>NUCLEOTIDE SEQUENCE [LARGE SCALE GENOMIC DNA]</scope>
    <source>
        <strain evidence="13 14">Tca</strain>
    </source>
</reference>
<keyword evidence="7" id="KW-0067">ATP-binding</keyword>
<keyword evidence="2" id="KW-0547">Nucleotide-binding</keyword>
<dbReference type="InterPro" id="IPR027785">
    <property type="entry name" value="UvrD-like_helicase_C"/>
</dbReference>